<dbReference type="InterPro" id="IPR036116">
    <property type="entry name" value="FN3_sf"/>
</dbReference>
<protein>
    <recommendedName>
        <fullName evidence="5">Fibronectin type-III domain-containing protein</fullName>
    </recommendedName>
</protein>
<feature type="region of interest" description="Disordered" evidence="4">
    <location>
        <begin position="362"/>
        <end position="397"/>
    </location>
</feature>
<dbReference type="InterPro" id="IPR050964">
    <property type="entry name" value="Striated_Muscle_Regulatory"/>
</dbReference>
<organism evidence="6 7">
    <name type="scientific">Amnibacterium setariae</name>
    <dbReference type="NCBI Taxonomy" id="2306585"/>
    <lineage>
        <taxon>Bacteria</taxon>
        <taxon>Bacillati</taxon>
        <taxon>Actinomycetota</taxon>
        <taxon>Actinomycetes</taxon>
        <taxon>Micrococcales</taxon>
        <taxon>Microbacteriaceae</taxon>
        <taxon>Amnibacterium</taxon>
    </lineage>
</organism>
<dbReference type="Pfam" id="PF00041">
    <property type="entry name" value="fn3"/>
    <property type="match status" value="2"/>
</dbReference>
<dbReference type="InterPro" id="IPR011044">
    <property type="entry name" value="Quino_amine_DH_bsu"/>
</dbReference>
<comment type="caution">
    <text evidence="6">The sequence shown here is derived from an EMBL/GenBank/DDBJ whole genome shotgun (WGS) entry which is preliminary data.</text>
</comment>
<keyword evidence="2" id="KW-0378">Hydrolase</keyword>
<evidence type="ECO:0000313" key="7">
    <source>
        <dbReference type="Proteomes" id="UP000265742"/>
    </source>
</evidence>
<dbReference type="PROSITE" id="PS50853">
    <property type="entry name" value="FN3"/>
    <property type="match status" value="2"/>
</dbReference>
<evidence type="ECO:0000259" key="5">
    <source>
        <dbReference type="PROSITE" id="PS50853"/>
    </source>
</evidence>
<feature type="region of interest" description="Disordered" evidence="4">
    <location>
        <begin position="471"/>
        <end position="510"/>
    </location>
</feature>
<keyword evidence="2" id="KW-0326">Glycosidase</keyword>
<gene>
    <name evidence="6" type="ORF">D1781_16890</name>
</gene>
<dbReference type="Proteomes" id="UP000265742">
    <property type="component" value="Unassembled WGS sequence"/>
</dbReference>
<evidence type="ECO:0000313" key="6">
    <source>
        <dbReference type="EMBL" id="RIX26593.1"/>
    </source>
</evidence>
<dbReference type="InterPro" id="IPR003961">
    <property type="entry name" value="FN3_dom"/>
</dbReference>
<dbReference type="SUPFAM" id="SSF49265">
    <property type="entry name" value="Fibronectin type III"/>
    <property type="match status" value="1"/>
</dbReference>
<feature type="domain" description="Fibronectin type-III" evidence="5">
    <location>
        <begin position="497"/>
        <end position="589"/>
    </location>
</feature>
<keyword evidence="3" id="KW-0624">Polysaccharide degradation</keyword>
<feature type="domain" description="Fibronectin type-III" evidence="5">
    <location>
        <begin position="396"/>
        <end position="488"/>
    </location>
</feature>
<dbReference type="SUPFAM" id="SSF50969">
    <property type="entry name" value="YVTN repeat-like/Quinoprotein amine dehydrogenase"/>
    <property type="match status" value="1"/>
</dbReference>
<dbReference type="GO" id="GO:0000272">
    <property type="term" value="P:polysaccharide catabolic process"/>
    <property type="evidence" value="ECO:0007669"/>
    <property type="project" value="UniProtKB-KW"/>
</dbReference>
<dbReference type="AlphaFoldDB" id="A0A3A1TTB0"/>
<evidence type="ECO:0000256" key="2">
    <source>
        <dbReference type="ARBA" id="ARBA00023295"/>
    </source>
</evidence>
<keyword evidence="7" id="KW-1185">Reference proteome</keyword>
<keyword evidence="3" id="KW-0119">Carbohydrate metabolism</keyword>
<dbReference type="EMBL" id="QXTG01000003">
    <property type="protein sequence ID" value="RIX26593.1"/>
    <property type="molecule type" value="Genomic_DNA"/>
</dbReference>
<proteinExistence type="predicted"/>
<feature type="compositionally biased region" description="Low complexity" evidence="4">
    <location>
        <begin position="492"/>
        <end position="510"/>
    </location>
</feature>
<dbReference type="Gene3D" id="2.60.40.10">
    <property type="entry name" value="Immunoglobulins"/>
    <property type="match status" value="2"/>
</dbReference>
<feature type="compositionally biased region" description="Low complexity" evidence="4">
    <location>
        <begin position="362"/>
        <end position="392"/>
    </location>
</feature>
<dbReference type="InterPro" id="IPR013783">
    <property type="entry name" value="Ig-like_fold"/>
</dbReference>
<sequence>MDTGELIPGFAPVVNGQVLGLAASPDGSRLYAVGDFTSVNGASRSRIVALDPATGAVIPSFAPVLNTTAIAVAAKGSRVYVGGGFTSVSGATRSRAAAFDLNGNVLPWAPQPAGGVVRAIVVSPDSSKAVIGGSFTSTNGQTAPGRGMAAVDTGAGRSLPWAAGKVIHNGGVVNGPTWTDTGDASSAIYSLSTLGNIVYATGQATSTSWQDANLEGMVAMRWTDGSIQWLEDCHGDTYSSVPFDDAVYVASHSHNCSTLGSFGEMTSDAHRAIGFSQSATQTLQHNTQQGPGSYQDFFGMPAPSLVDFYPTFLVGTYTGAYQAAWSVTQGAGYLLYGGEFQQVNGARQTGLVRFKGYPDTSTGVVEVPTPTPTPTATATPTPGTSTPPAAGSRPKRVGTPDAIALGPSKVAVRWSAPKGATADKVSGYVVTAYKGSKSVKRVSVGRTARLATLSGLSRSTTYRIGVAAKNGNGAGTTSSLDTVKTRASGPNVSPTKKPSKVTKPASSAKTTSIRVRWKGAGASGALPVSKYQVRVVLRGKTVKVVQVDDRLRAKLMANLKRHTSYSVSVRAGNWAGWGSWSTSRSSRTR</sequence>
<dbReference type="PANTHER" id="PTHR13817">
    <property type="entry name" value="TITIN"/>
    <property type="match status" value="1"/>
</dbReference>
<evidence type="ECO:0000256" key="1">
    <source>
        <dbReference type="ARBA" id="ARBA00022737"/>
    </source>
</evidence>
<dbReference type="PANTHER" id="PTHR13817:SF73">
    <property type="entry name" value="FIBRONECTIN TYPE-III DOMAIN-CONTAINING PROTEIN"/>
    <property type="match status" value="1"/>
</dbReference>
<dbReference type="Gene3D" id="2.130.10.10">
    <property type="entry name" value="YVTN repeat-like/Quinoprotein amine dehydrogenase"/>
    <property type="match status" value="1"/>
</dbReference>
<dbReference type="SMART" id="SM00060">
    <property type="entry name" value="FN3"/>
    <property type="match status" value="2"/>
</dbReference>
<reference evidence="7" key="1">
    <citation type="submission" date="2018-09" db="EMBL/GenBank/DDBJ databases">
        <authorList>
            <person name="Kim I."/>
        </authorList>
    </citation>
    <scope>NUCLEOTIDE SEQUENCE [LARGE SCALE GENOMIC DNA]</scope>
    <source>
        <strain evidence="7">DD4a</strain>
    </source>
</reference>
<dbReference type="CDD" id="cd00063">
    <property type="entry name" value="FN3"/>
    <property type="match status" value="2"/>
</dbReference>
<evidence type="ECO:0000256" key="3">
    <source>
        <dbReference type="ARBA" id="ARBA00023326"/>
    </source>
</evidence>
<evidence type="ECO:0000256" key="4">
    <source>
        <dbReference type="SAM" id="MobiDB-lite"/>
    </source>
</evidence>
<name>A0A3A1TTB0_9MICO</name>
<dbReference type="InterPro" id="IPR015943">
    <property type="entry name" value="WD40/YVTN_repeat-like_dom_sf"/>
</dbReference>
<keyword evidence="1" id="KW-0677">Repeat</keyword>
<accession>A0A3A1TTB0</accession>
<dbReference type="GO" id="GO:0016798">
    <property type="term" value="F:hydrolase activity, acting on glycosyl bonds"/>
    <property type="evidence" value="ECO:0007669"/>
    <property type="project" value="UniProtKB-KW"/>
</dbReference>